<reference evidence="2" key="2">
    <citation type="submission" date="2019-09" db="EMBL/GenBank/DDBJ databases">
        <title>Complete genome sequencing of four Arcobacter species reveals a diverse suite of mobile elements.</title>
        <authorList>
            <person name="On S.L.W."/>
            <person name="Miller W.G."/>
            <person name="Biggs P."/>
            <person name="Cornelius A."/>
            <person name="Vandamme P."/>
        </authorList>
    </citation>
    <scope>NUCLEOTIDE SEQUENCE [LARGE SCALE GENOMIC DNA]</scope>
    <source>
        <strain evidence="2">LMG 26638</strain>
    </source>
</reference>
<reference evidence="1 2" key="1">
    <citation type="submission" date="2019-09" db="EMBL/GenBank/DDBJ databases">
        <title>Complete genome sequencing of four Arcobacter species reveals a diverse suite of mobile elements.</title>
        <authorList>
            <person name="Miller W.G."/>
            <person name="Yee E."/>
            <person name="Bono J.L."/>
        </authorList>
    </citation>
    <scope>NUCLEOTIDE SEQUENCE [LARGE SCALE GENOMIC DNA]</scope>
    <source>
        <strain evidence="1 2">LMG 26638</strain>
    </source>
</reference>
<dbReference type="GO" id="GO:0006355">
    <property type="term" value="P:regulation of DNA-templated transcription"/>
    <property type="evidence" value="ECO:0007669"/>
    <property type="project" value="InterPro"/>
</dbReference>
<protein>
    <submittedName>
        <fullName evidence="1">Post-segregation antitoxin CcdA</fullName>
    </submittedName>
</protein>
<dbReference type="InterPro" id="IPR013321">
    <property type="entry name" value="Arc_rbn_hlx_hlx"/>
</dbReference>
<dbReference type="InterPro" id="IPR009956">
    <property type="entry name" value="Post-segregation_anti-tox_CcdA"/>
</dbReference>
<dbReference type="RefSeq" id="WP_170170111.1">
    <property type="nucleotide sequence ID" value="NZ_BMEF01000005.1"/>
</dbReference>
<dbReference type="Gene3D" id="1.10.1220.10">
    <property type="entry name" value="Met repressor-like"/>
    <property type="match status" value="1"/>
</dbReference>
<dbReference type="EMBL" id="CP035928">
    <property type="protein sequence ID" value="QEP34001.1"/>
    <property type="molecule type" value="Genomic_DNA"/>
</dbReference>
<proteinExistence type="predicted"/>
<dbReference type="KEGG" id="apai:APAC_0863"/>
<dbReference type="CDD" id="cd21631">
    <property type="entry name" value="RHH_CopG_NikR-like"/>
    <property type="match status" value="1"/>
</dbReference>
<accession>A0A5C2H4V4</accession>
<evidence type="ECO:0000313" key="2">
    <source>
        <dbReference type="Proteomes" id="UP000322726"/>
    </source>
</evidence>
<name>A0A5C2H4V4_9BACT</name>
<organism evidence="1 2">
    <name type="scientific">Malaciobacter pacificus</name>
    <dbReference type="NCBI Taxonomy" id="1080223"/>
    <lineage>
        <taxon>Bacteria</taxon>
        <taxon>Pseudomonadati</taxon>
        <taxon>Campylobacterota</taxon>
        <taxon>Epsilonproteobacteria</taxon>
        <taxon>Campylobacterales</taxon>
        <taxon>Arcobacteraceae</taxon>
        <taxon>Malaciobacter</taxon>
    </lineage>
</organism>
<reference evidence="1 2" key="3">
    <citation type="submission" date="2019-09" db="EMBL/GenBank/DDBJ databases">
        <title>Taxonomic note: a critical rebuttal of the proposed division of the genus Arcobacter into six genera, emended descriptions of Arcobacter anaerophilus and the genus Arcobacter, and an assessment of genus-level boundaries for Epsilonproteobacteria using in silico genomic comparator tools.</title>
        <authorList>
            <person name="On S.L.W."/>
            <person name="Miller W.G."/>
            <person name="Biggs P."/>
            <person name="Cornelius A."/>
            <person name="Vandamme P."/>
        </authorList>
    </citation>
    <scope>NUCLEOTIDE SEQUENCE [LARGE SCALE GENOMIC DNA]</scope>
    <source>
        <strain evidence="1 2">LMG 26638</strain>
    </source>
</reference>
<keyword evidence="2" id="KW-1185">Reference proteome</keyword>
<dbReference type="AlphaFoldDB" id="A0A5C2H4V4"/>
<gene>
    <name evidence="1" type="ORF">APAC_0863</name>
</gene>
<dbReference type="Proteomes" id="UP000322726">
    <property type="component" value="Chromosome"/>
</dbReference>
<sequence length="80" mass="9267">MTRKMTITLEEELLTSLDNEALKSGKKKTQIIREALNLYLNISSKGEKIKAWEEENKKAIDSYNKMVEEDGLILKSSRMF</sequence>
<dbReference type="Pfam" id="PF07362">
    <property type="entry name" value="CcdA"/>
    <property type="match status" value="1"/>
</dbReference>
<evidence type="ECO:0000313" key="1">
    <source>
        <dbReference type="EMBL" id="QEP34001.1"/>
    </source>
</evidence>